<dbReference type="RefSeq" id="WP_059147459.1">
    <property type="nucleotide sequence ID" value="NZ_LLZJ01000388.1"/>
</dbReference>
<evidence type="ECO:0000259" key="6">
    <source>
        <dbReference type="Pfam" id="PF00296"/>
    </source>
</evidence>
<evidence type="ECO:0000313" key="8">
    <source>
        <dbReference type="Proteomes" id="UP000053413"/>
    </source>
</evidence>
<keyword evidence="3" id="KW-0560">Oxidoreductase</keyword>
<dbReference type="InterPro" id="IPR011251">
    <property type="entry name" value="Luciferase-like_dom"/>
</dbReference>
<feature type="region of interest" description="Disordered" evidence="5">
    <location>
        <begin position="232"/>
        <end position="292"/>
    </location>
</feature>
<dbReference type="AlphaFoldDB" id="A0A0X3VRF9"/>
<organism evidence="7 8">
    <name type="scientific">Streptomyces violaceusniger</name>
    <dbReference type="NCBI Taxonomy" id="68280"/>
    <lineage>
        <taxon>Bacteria</taxon>
        <taxon>Bacillati</taxon>
        <taxon>Actinomycetota</taxon>
        <taxon>Actinomycetes</taxon>
        <taxon>Kitasatosporales</taxon>
        <taxon>Streptomycetaceae</taxon>
        <taxon>Streptomyces</taxon>
        <taxon>Streptomyces violaceusniger group</taxon>
    </lineage>
</organism>
<gene>
    <name evidence="7" type="ORF">ADL28_33045</name>
</gene>
<dbReference type="Pfam" id="PF00296">
    <property type="entry name" value="Bac_luciferase"/>
    <property type="match status" value="1"/>
</dbReference>
<sequence>MSLPPEVLASRARILDTLARLSPAAARCPPAPRDRDADPEFVARSARENEEDGLDSALVVQSSSWPDPWLVASWALAATSRLRMVVAHRVGTPTPTAAACSLATLDRLSGGRAAAHVIVGSSDADVARDGDTLGEADRYRRAGEEVRLPPGLVQRRAACGTRPEPAHLAPCHHHQLSAYIARSLAGAYVGSPETVAARIGWLRAAGVSIIQLDMPLATDQDRELRGALVARMRADHSPTPPRHTGAGSPAGGQRDPVEAVHGGGLAVPARGRNGRAEDGRGVRRPRPATLHR</sequence>
<proteinExistence type="predicted"/>
<dbReference type="SUPFAM" id="SSF51679">
    <property type="entry name" value="Bacterial luciferase-like"/>
    <property type="match status" value="1"/>
</dbReference>
<dbReference type="GO" id="GO:0046306">
    <property type="term" value="P:alkanesulfonate catabolic process"/>
    <property type="evidence" value="ECO:0007669"/>
    <property type="project" value="TreeGrafter"/>
</dbReference>
<dbReference type="InterPro" id="IPR050172">
    <property type="entry name" value="SsuD_RutA_monooxygenase"/>
</dbReference>
<accession>A0A0X3VRF9</accession>
<evidence type="ECO:0000256" key="2">
    <source>
        <dbReference type="ARBA" id="ARBA00022643"/>
    </source>
</evidence>
<reference evidence="8" key="1">
    <citation type="submission" date="2015-10" db="EMBL/GenBank/DDBJ databases">
        <authorList>
            <person name="Ju K.-S."/>
            <person name="Doroghazi J.R."/>
            <person name="Metcalf W.W."/>
        </authorList>
    </citation>
    <scope>NUCLEOTIDE SEQUENCE [LARGE SCALE GENOMIC DNA]</scope>
    <source>
        <strain evidence="8">NRRL F-8817</strain>
    </source>
</reference>
<dbReference type="PANTHER" id="PTHR42847">
    <property type="entry name" value="ALKANESULFONATE MONOOXYGENASE"/>
    <property type="match status" value="1"/>
</dbReference>
<dbReference type="EMBL" id="LLZJ01000388">
    <property type="protein sequence ID" value="KUL47250.1"/>
    <property type="molecule type" value="Genomic_DNA"/>
</dbReference>
<keyword evidence="4" id="KW-0503">Monooxygenase</keyword>
<dbReference type="PANTHER" id="PTHR42847:SF9">
    <property type="entry name" value="BLL6451 PROTEIN"/>
    <property type="match status" value="1"/>
</dbReference>
<dbReference type="GO" id="GO:0008726">
    <property type="term" value="F:alkanesulfonate monooxygenase activity"/>
    <property type="evidence" value="ECO:0007669"/>
    <property type="project" value="TreeGrafter"/>
</dbReference>
<evidence type="ECO:0000256" key="3">
    <source>
        <dbReference type="ARBA" id="ARBA00023002"/>
    </source>
</evidence>
<name>A0A0X3VRF9_STRVO</name>
<evidence type="ECO:0000256" key="5">
    <source>
        <dbReference type="SAM" id="MobiDB-lite"/>
    </source>
</evidence>
<dbReference type="Gene3D" id="3.20.20.30">
    <property type="entry name" value="Luciferase-like domain"/>
    <property type="match status" value="1"/>
</dbReference>
<evidence type="ECO:0000256" key="1">
    <source>
        <dbReference type="ARBA" id="ARBA00022630"/>
    </source>
</evidence>
<feature type="compositionally biased region" description="Basic residues" evidence="5">
    <location>
        <begin position="282"/>
        <end position="292"/>
    </location>
</feature>
<comment type="caution">
    <text evidence="7">The sequence shown here is derived from an EMBL/GenBank/DDBJ whole genome shotgun (WGS) entry which is preliminary data.</text>
</comment>
<dbReference type="InterPro" id="IPR036661">
    <property type="entry name" value="Luciferase-like_sf"/>
</dbReference>
<feature type="domain" description="Luciferase-like" evidence="6">
    <location>
        <begin position="37"/>
        <end position="148"/>
    </location>
</feature>
<protein>
    <recommendedName>
        <fullName evidence="6">Luciferase-like domain-containing protein</fullName>
    </recommendedName>
</protein>
<evidence type="ECO:0000313" key="7">
    <source>
        <dbReference type="EMBL" id="KUL47250.1"/>
    </source>
</evidence>
<dbReference type="Proteomes" id="UP000053413">
    <property type="component" value="Unassembled WGS sequence"/>
</dbReference>
<keyword evidence="1" id="KW-0285">Flavoprotein</keyword>
<evidence type="ECO:0000256" key="4">
    <source>
        <dbReference type="ARBA" id="ARBA00023033"/>
    </source>
</evidence>
<keyword evidence="2" id="KW-0288">FMN</keyword>